<feature type="transmembrane region" description="Helical" evidence="6">
    <location>
        <begin position="56"/>
        <end position="77"/>
    </location>
</feature>
<dbReference type="STRING" id="461836.A0A0L0DI57"/>
<keyword evidence="4 6" id="KW-1133">Transmembrane helix</keyword>
<protein>
    <submittedName>
        <fullName evidence="7">Bax inhibitor</fullName>
    </submittedName>
</protein>
<sequence>MATGGMRFGMANGEMNWDAVKAMDAVTPAVQAHLVDVYSLLTFGVAMAAFGTFTHLAFNIGGVLTTLGALAALMYIGATDKNDQSSRKAGFVAFTFCKGASIGPLVGLVLLQDASLVLMALVGTVAVFAAFTAMAMYAPRRQVLLFGGMLSSAITGLLVLSIANLFIGSSALFTAQLWVGLCVFSGFVAFDTQLMIEKAARGDRDAVWHAVELFIDFVAIFVRILIILSRNKKKESRRERR</sequence>
<comment type="similarity">
    <text evidence="2 6">Belongs to the BI1 family.</text>
</comment>
<feature type="transmembrane region" description="Helical" evidence="6">
    <location>
        <begin position="206"/>
        <end position="228"/>
    </location>
</feature>
<gene>
    <name evidence="7" type="ORF">AMSG_06958</name>
</gene>
<dbReference type="RefSeq" id="XP_013756458.1">
    <property type="nucleotide sequence ID" value="XM_013901004.1"/>
</dbReference>
<evidence type="ECO:0000256" key="2">
    <source>
        <dbReference type="ARBA" id="ARBA00010350"/>
    </source>
</evidence>
<dbReference type="EMBL" id="GL349464">
    <property type="protein sequence ID" value="KNC50988.1"/>
    <property type="molecule type" value="Genomic_DNA"/>
</dbReference>
<name>A0A0L0DI57_THETB</name>
<organism evidence="7 8">
    <name type="scientific">Thecamonas trahens ATCC 50062</name>
    <dbReference type="NCBI Taxonomy" id="461836"/>
    <lineage>
        <taxon>Eukaryota</taxon>
        <taxon>Apusozoa</taxon>
        <taxon>Apusomonadida</taxon>
        <taxon>Apusomonadidae</taxon>
        <taxon>Thecamonas</taxon>
    </lineage>
</organism>
<evidence type="ECO:0000256" key="3">
    <source>
        <dbReference type="ARBA" id="ARBA00022692"/>
    </source>
</evidence>
<dbReference type="eggNOG" id="KOG1629">
    <property type="taxonomic scope" value="Eukaryota"/>
</dbReference>
<evidence type="ECO:0000313" key="8">
    <source>
        <dbReference type="Proteomes" id="UP000054408"/>
    </source>
</evidence>
<feature type="transmembrane region" description="Helical" evidence="6">
    <location>
        <begin position="144"/>
        <end position="167"/>
    </location>
</feature>
<accession>A0A0L0DI57</accession>
<evidence type="ECO:0000256" key="6">
    <source>
        <dbReference type="RuleBase" id="RU004379"/>
    </source>
</evidence>
<feature type="transmembrane region" description="Helical" evidence="6">
    <location>
        <begin position="173"/>
        <end position="194"/>
    </location>
</feature>
<dbReference type="Proteomes" id="UP000054408">
    <property type="component" value="Unassembled WGS sequence"/>
</dbReference>
<dbReference type="PANTHER" id="PTHR23291:SF32">
    <property type="entry name" value="BAX INHIBITOR 1"/>
    <property type="match status" value="1"/>
</dbReference>
<proteinExistence type="inferred from homology"/>
<comment type="subcellular location">
    <subcellularLocation>
        <location evidence="1">Membrane</location>
        <topology evidence="1">Multi-pass membrane protein</topology>
    </subcellularLocation>
</comment>
<dbReference type="PANTHER" id="PTHR23291">
    <property type="entry name" value="BAX INHIBITOR-RELATED"/>
    <property type="match status" value="1"/>
</dbReference>
<dbReference type="OrthoDB" id="1277691at2759"/>
<dbReference type="Pfam" id="PF01027">
    <property type="entry name" value="Bax1-I"/>
    <property type="match status" value="1"/>
</dbReference>
<keyword evidence="3 6" id="KW-0812">Transmembrane</keyword>
<feature type="transmembrane region" description="Helical" evidence="6">
    <location>
        <begin position="89"/>
        <end position="110"/>
    </location>
</feature>
<keyword evidence="5 6" id="KW-0472">Membrane</keyword>
<dbReference type="AlphaFoldDB" id="A0A0L0DI57"/>
<evidence type="ECO:0000313" key="7">
    <source>
        <dbReference type="EMBL" id="KNC50988.1"/>
    </source>
</evidence>
<evidence type="ECO:0000256" key="4">
    <source>
        <dbReference type="ARBA" id="ARBA00022989"/>
    </source>
</evidence>
<dbReference type="GO" id="GO:0016020">
    <property type="term" value="C:membrane"/>
    <property type="evidence" value="ECO:0007669"/>
    <property type="project" value="UniProtKB-SubCell"/>
</dbReference>
<dbReference type="OMA" id="SRDFIMH"/>
<evidence type="ECO:0000256" key="5">
    <source>
        <dbReference type="ARBA" id="ARBA00023136"/>
    </source>
</evidence>
<dbReference type="InterPro" id="IPR006214">
    <property type="entry name" value="Bax_inhibitor_1-related"/>
</dbReference>
<keyword evidence="8" id="KW-1185">Reference proteome</keyword>
<feature type="transmembrane region" description="Helical" evidence="6">
    <location>
        <begin position="116"/>
        <end position="137"/>
    </location>
</feature>
<reference evidence="7 8" key="1">
    <citation type="submission" date="2010-05" db="EMBL/GenBank/DDBJ databases">
        <title>The Genome Sequence of Thecamonas trahens ATCC 50062.</title>
        <authorList>
            <consortium name="The Broad Institute Genome Sequencing Platform"/>
            <person name="Russ C."/>
            <person name="Cuomo C."/>
            <person name="Shea T."/>
            <person name="Young S.K."/>
            <person name="Zeng Q."/>
            <person name="Koehrsen M."/>
            <person name="Haas B."/>
            <person name="Borodovsky M."/>
            <person name="Guigo R."/>
            <person name="Alvarado L."/>
            <person name="Berlin A."/>
            <person name="Bochicchio J."/>
            <person name="Borenstein D."/>
            <person name="Chapman S."/>
            <person name="Chen Z."/>
            <person name="Freedman E."/>
            <person name="Gellesch M."/>
            <person name="Goldberg J."/>
            <person name="Griggs A."/>
            <person name="Gujja S."/>
            <person name="Heilman E."/>
            <person name="Heiman D."/>
            <person name="Hepburn T."/>
            <person name="Howarth C."/>
            <person name="Jen D."/>
            <person name="Larson L."/>
            <person name="Mehta T."/>
            <person name="Park D."/>
            <person name="Pearson M."/>
            <person name="Roberts A."/>
            <person name="Saif S."/>
            <person name="Shenoy N."/>
            <person name="Sisk P."/>
            <person name="Stolte C."/>
            <person name="Sykes S."/>
            <person name="Thomson T."/>
            <person name="Walk T."/>
            <person name="White J."/>
            <person name="Yandava C."/>
            <person name="Burger G."/>
            <person name="Gray M.W."/>
            <person name="Holland P.W.H."/>
            <person name="King N."/>
            <person name="Lang F.B.F."/>
            <person name="Roger A.J."/>
            <person name="Ruiz-Trillo I."/>
            <person name="Lander E."/>
            <person name="Nusbaum C."/>
        </authorList>
    </citation>
    <scope>NUCLEOTIDE SEQUENCE [LARGE SCALE GENOMIC DNA]</scope>
    <source>
        <strain evidence="7 8">ATCC 50062</strain>
    </source>
</reference>
<dbReference type="GeneID" id="25566008"/>
<evidence type="ECO:0000256" key="1">
    <source>
        <dbReference type="ARBA" id="ARBA00004141"/>
    </source>
</evidence>